<evidence type="ECO:0000313" key="10">
    <source>
        <dbReference type="Proteomes" id="UP000290365"/>
    </source>
</evidence>
<evidence type="ECO:0000256" key="4">
    <source>
        <dbReference type="ARBA" id="ARBA00022777"/>
    </source>
</evidence>
<keyword evidence="7" id="KW-0812">Transmembrane</keyword>
<dbReference type="OrthoDB" id="9814968at2"/>
<dbReference type="GO" id="GO:0005524">
    <property type="term" value="F:ATP binding"/>
    <property type="evidence" value="ECO:0007669"/>
    <property type="project" value="UniProtKB-KW"/>
</dbReference>
<dbReference type="InterPro" id="IPR000719">
    <property type="entry name" value="Prot_kinase_dom"/>
</dbReference>
<feature type="domain" description="Protein kinase" evidence="8">
    <location>
        <begin position="11"/>
        <end position="279"/>
    </location>
</feature>
<dbReference type="RefSeq" id="WP_129890318.1">
    <property type="nucleotide sequence ID" value="NZ_CP035758.1"/>
</dbReference>
<dbReference type="Proteomes" id="UP000290365">
    <property type="component" value="Chromosome"/>
</dbReference>
<keyword evidence="2" id="KW-0808">Transferase</keyword>
<sequence>MSTVPRHLDKYALQQRLGRGRVGEVWHARDLQLNRDVAIKVFQVDLQTDPGIATRFTQEGQEIAALQHPNIVPVRDIGISSTSNANTLMPYSVMDYIEGPTLADFLRATSHKGIYPSVNQISYLFTSLGVAIDYAHQHGIVHGNIKPSNILLNKKDRSRFGAGEPMLTDFGLNRLLGSDAEVASPIYMAPEQVMGQPANNRSDIYSLGVILYELCTGIQPFRDESSVSIMMQHTNVLPTPPILINADVPPALSEVILRALSKEPVARFAMASLLATAITDASSTQNSSRIIPDTSAPYEVAGNNQQVSILGVSSQPFSSQPMPRTPRISRPLSTPLPAVSDKQQANLSRFASLSGITPAQPSPTAAEAHVRLESSKLPAINQIEGTSSTTPSQKLLVPDARMRALQGLSGKTAVPRTNSQPLNTPAARTGQSSAPNYTLPRTDSMKMPATPPVVNTSVTAPTIKISTSPQAATPQVVISPAPNQERAMMPLAPTPLPSTSPLPNRNRRLTDSSMYMVIAVLVLLLIVLGSAIGTSLLLNNQSGGVSGHVFFQDDALGHDDTLHIEMKNVPAPTQGKSYFVWLEDSSAQLRPLGAAALQDGTLSFAYPGDTQHTNLLSLIQGIVITQETSDTQPASPSGSRIYRAAFDTAALKYIKGILYSTPGLPANESALVNLFETVKSMNDKAGSIADVLQGNHDYGQVRRQAIRIIEQVDGTAYARVNGDLPQGEPGQLGTRIGLLSSPTQPGYLDILSTQLDKVEQAAGNDQALLQHVHNVRNAITDLKDWVQKIRMYAVQIVKAADLSNSAIIGVALQLKKAAADSYTGRTLPPNDGPQPVLGSAGAYQAYVEAQYMAALELKPVG</sequence>
<accession>A0A4P6JV38</accession>
<name>A0A4P6JV38_KTERU</name>
<proteinExistence type="predicted"/>
<dbReference type="KEGG" id="kbs:EPA93_26080"/>
<dbReference type="AlphaFoldDB" id="A0A4P6JV38"/>
<gene>
    <name evidence="9" type="ORF">EPA93_26080</name>
</gene>
<keyword evidence="7" id="KW-1133">Transmembrane helix</keyword>
<feature type="transmembrane region" description="Helical" evidence="7">
    <location>
        <begin position="515"/>
        <end position="538"/>
    </location>
</feature>
<protein>
    <recommendedName>
        <fullName evidence="1">non-specific serine/threonine protein kinase</fullName>
        <ecNumber evidence="1">2.7.11.1</ecNumber>
    </recommendedName>
</protein>
<dbReference type="InterPro" id="IPR050660">
    <property type="entry name" value="NEK_Ser/Thr_kinase"/>
</dbReference>
<dbReference type="PROSITE" id="PS50011">
    <property type="entry name" value="PROTEIN_KINASE_DOM"/>
    <property type="match status" value="1"/>
</dbReference>
<evidence type="ECO:0000313" key="9">
    <source>
        <dbReference type="EMBL" id="QBD79265.1"/>
    </source>
</evidence>
<evidence type="ECO:0000256" key="7">
    <source>
        <dbReference type="SAM" id="Phobius"/>
    </source>
</evidence>
<dbReference type="EMBL" id="CP035758">
    <property type="protein sequence ID" value="QBD79265.1"/>
    <property type="molecule type" value="Genomic_DNA"/>
</dbReference>
<keyword evidence="10" id="KW-1185">Reference proteome</keyword>
<keyword evidence="3" id="KW-0547">Nucleotide-binding</keyword>
<dbReference type="Gene3D" id="3.30.200.20">
    <property type="entry name" value="Phosphorylase Kinase, domain 1"/>
    <property type="match status" value="1"/>
</dbReference>
<feature type="region of interest" description="Disordered" evidence="6">
    <location>
        <begin position="410"/>
        <end position="446"/>
    </location>
</feature>
<keyword evidence="7" id="KW-0472">Membrane</keyword>
<keyword evidence="9" id="KW-0723">Serine/threonine-protein kinase</keyword>
<dbReference type="Gene3D" id="1.10.510.10">
    <property type="entry name" value="Transferase(Phosphotransferase) domain 1"/>
    <property type="match status" value="1"/>
</dbReference>
<evidence type="ECO:0000256" key="2">
    <source>
        <dbReference type="ARBA" id="ARBA00022679"/>
    </source>
</evidence>
<evidence type="ECO:0000256" key="3">
    <source>
        <dbReference type="ARBA" id="ARBA00022741"/>
    </source>
</evidence>
<evidence type="ECO:0000256" key="6">
    <source>
        <dbReference type="SAM" id="MobiDB-lite"/>
    </source>
</evidence>
<keyword evidence="5" id="KW-0067">ATP-binding</keyword>
<dbReference type="InterPro" id="IPR011009">
    <property type="entry name" value="Kinase-like_dom_sf"/>
</dbReference>
<dbReference type="PANTHER" id="PTHR43671:SF13">
    <property type="entry name" value="SERINE_THREONINE-PROTEIN KINASE NEK2"/>
    <property type="match status" value="1"/>
</dbReference>
<dbReference type="Pfam" id="PF00069">
    <property type="entry name" value="Pkinase"/>
    <property type="match status" value="1"/>
</dbReference>
<reference evidence="9 10" key="1">
    <citation type="submission" date="2019-01" db="EMBL/GenBank/DDBJ databases">
        <title>Ktedonosporobacter rubrisoli SCAWS-G2.</title>
        <authorList>
            <person name="Huang Y."/>
            <person name="Yan B."/>
        </authorList>
    </citation>
    <scope>NUCLEOTIDE SEQUENCE [LARGE SCALE GENOMIC DNA]</scope>
    <source>
        <strain evidence="9 10">SCAWS-G2</strain>
    </source>
</reference>
<evidence type="ECO:0000256" key="1">
    <source>
        <dbReference type="ARBA" id="ARBA00012513"/>
    </source>
</evidence>
<evidence type="ECO:0000259" key="8">
    <source>
        <dbReference type="PROSITE" id="PS50011"/>
    </source>
</evidence>
<keyword evidence="4 9" id="KW-0418">Kinase</keyword>
<dbReference type="GO" id="GO:0004674">
    <property type="term" value="F:protein serine/threonine kinase activity"/>
    <property type="evidence" value="ECO:0007669"/>
    <property type="project" value="UniProtKB-KW"/>
</dbReference>
<dbReference type="EC" id="2.7.11.1" evidence="1"/>
<dbReference type="CDD" id="cd14014">
    <property type="entry name" value="STKc_PknB_like"/>
    <property type="match status" value="1"/>
</dbReference>
<feature type="compositionally biased region" description="Polar residues" evidence="6">
    <location>
        <begin position="429"/>
        <end position="441"/>
    </location>
</feature>
<dbReference type="PANTHER" id="PTHR43671">
    <property type="entry name" value="SERINE/THREONINE-PROTEIN KINASE NEK"/>
    <property type="match status" value="1"/>
</dbReference>
<dbReference type="SUPFAM" id="SSF56112">
    <property type="entry name" value="Protein kinase-like (PK-like)"/>
    <property type="match status" value="1"/>
</dbReference>
<evidence type="ECO:0000256" key="5">
    <source>
        <dbReference type="ARBA" id="ARBA00022840"/>
    </source>
</evidence>
<organism evidence="9 10">
    <name type="scientific">Ktedonosporobacter rubrisoli</name>
    <dbReference type="NCBI Taxonomy" id="2509675"/>
    <lineage>
        <taxon>Bacteria</taxon>
        <taxon>Bacillati</taxon>
        <taxon>Chloroflexota</taxon>
        <taxon>Ktedonobacteria</taxon>
        <taxon>Ktedonobacterales</taxon>
        <taxon>Ktedonosporobacteraceae</taxon>
        <taxon>Ktedonosporobacter</taxon>
    </lineage>
</organism>